<reference evidence="1" key="1">
    <citation type="submission" date="2025-08" db="UniProtKB">
        <authorList>
            <consortium name="Ensembl"/>
        </authorList>
    </citation>
    <scope>IDENTIFICATION</scope>
</reference>
<proteinExistence type="predicted"/>
<dbReference type="AlphaFoldDB" id="A0A8B9CS95"/>
<dbReference type="Proteomes" id="UP000694426">
    <property type="component" value="Unplaced"/>
</dbReference>
<sequence>RHVACLQRSRWSVPNSHISPLQKGSAMYRAAVHNTAQGLGSFFPSSGLMPSPSTYSFFFFLKVGSPTAAWLARHRASVLPKPHCSENRAGSSCQTCTGVYLVLVASASGTAVRRQKRPPGIKP</sequence>
<dbReference type="Ensembl" id="ENSABRT00000034554.1">
    <property type="protein sequence ID" value="ENSABRP00000024610.1"/>
    <property type="gene ID" value="ENSABRG00000020668.1"/>
</dbReference>
<name>A0A8B9CS95_9AVES</name>
<organism evidence="1 2">
    <name type="scientific">Anser brachyrhynchus</name>
    <name type="common">Pink-footed goose</name>
    <dbReference type="NCBI Taxonomy" id="132585"/>
    <lineage>
        <taxon>Eukaryota</taxon>
        <taxon>Metazoa</taxon>
        <taxon>Chordata</taxon>
        <taxon>Craniata</taxon>
        <taxon>Vertebrata</taxon>
        <taxon>Euteleostomi</taxon>
        <taxon>Archelosauria</taxon>
        <taxon>Archosauria</taxon>
        <taxon>Dinosauria</taxon>
        <taxon>Saurischia</taxon>
        <taxon>Theropoda</taxon>
        <taxon>Coelurosauria</taxon>
        <taxon>Aves</taxon>
        <taxon>Neognathae</taxon>
        <taxon>Galloanserae</taxon>
        <taxon>Anseriformes</taxon>
        <taxon>Anatidae</taxon>
        <taxon>Anserinae</taxon>
        <taxon>Anser</taxon>
    </lineage>
</organism>
<protein>
    <submittedName>
        <fullName evidence="1">Uncharacterized protein</fullName>
    </submittedName>
</protein>
<reference evidence="1" key="2">
    <citation type="submission" date="2025-09" db="UniProtKB">
        <authorList>
            <consortium name="Ensembl"/>
        </authorList>
    </citation>
    <scope>IDENTIFICATION</scope>
</reference>
<accession>A0A8B9CS95</accession>
<evidence type="ECO:0000313" key="2">
    <source>
        <dbReference type="Proteomes" id="UP000694426"/>
    </source>
</evidence>
<keyword evidence="2" id="KW-1185">Reference proteome</keyword>
<evidence type="ECO:0000313" key="1">
    <source>
        <dbReference type="Ensembl" id="ENSABRP00000024610.1"/>
    </source>
</evidence>